<reference evidence="1 2" key="1">
    <citation type="submission" date="2018-03" db="EMBL/GenBank/DDBJ databases">
        <title>The ancient ancestry and fast evolution of plastids.</title>
        <authorList>
            <person name="Moore K.R."/>
            <person name="Magnabosco C."/>
            <person name="Momper L."/>
            <person name="Gold D.A."/>
            <person name="Bosak T."/>
            <person name="Fournier G.P."/>
        </authorList>
    </citation>
    <scope>NUCLEOTIDE SEQUENCE [LARGE SCALE GENOMIC DNA]</scope>
    <source>
        <strain evidence="1 2">CCALA 016</strain>
    </source>
</reference>
<protein>
    <recommendedName>
        <fullName evidence="3">Glycosyltransferase</fullName>
    </recommendedName>
</protein>
<dbReference type="Proteomes" id="UP000239001">
    <property type="component" value="Unassembled WGS sequence"/>
</dbReference>
<dbReference type="RefSeq" id="WP_106459056.1">
    <property type="nucleotide sequence ID" value="NZ_PXOH01000039.1"/>
</dbReference>
<evidence type="ECO:0000313" key="1">
    <source>
        <dbReference type="EMBL" id="PSF32110.1"/>
    </source>
</evidence>
<dbReference type="OrthoDB" id="9810303at2"/>
<dbReference type="EMBL" id="PXOH01000039">
    <property type="protein sequence ID" value="PSF32110.1"/>
    <property type="molecule type" value="Genomic_DNA"/>
</dbReference>
<evidence type="ECO:0000313" key="2">
    <source>
        <dbReference type="Proteomes" id="UP000239001"/>
    </source>
</evidence>
<dbReference type="NCBIfam" id="TIGR04282">
    <property type="entry name" value="glyco_like_cofC"/>
    <property type="match status" value="1"/>
</dbReference>
<accession>A0A2T1LS09</accession>
<proteinExistence type="predicted"/>
<dbReference type="InterPro" id="IPR018641">
    <property type="entry name" value="Trfase_1_rSAM/seldom-assoc"/>
</dbReference>
<dbReference type="AlphaFoldDB" id="A0A2T1LS09"/>
<dbReference type="SUPFAM" id="SSF53448">
    <property type="entry name" value="Nucleotide-diphospho-sugar transferases"/>
    <property type="match status" value="1"/>
</dbReference>
<gene>
    <name evidence="1" type="ORF">C7H19_21950</name>
</gene>
<reference evidence="1 2" key="2">
    <citation type="submission" date="2018-03" db="EMBL/GenBank/DDBJ databases">
        <authorList>
            <person name="Keele B.F."/>
        </authorList>
    </citation>
    <scope>NUCLEOTIDE SEQUENCE [LARGE SCALE GENOMIC DNA]</scope>
    <source>
        <strain evidence="1 2">CCALA 016</strain>
    </source>
</reference>
<keyword evidence="2" id="KW-1185">Reference proteome</keyword>
<evidence type="ECO:0008006" key="3">
    <source>
        <dbReference type="Google" id="ProtNLM"/>
    </source>
</evidence>
<dbReference type="Gene3D" id="3.90.550.10">
    <property type="entry name" value="Spore Coat Polysaccharide Biosynthesis Protein SpsA, Chain A"/>
    <property type="match status" value="1"/>
</dbReference>
<dbReference type="Pfam" id="PF09837">
    <property type="entry name" value="DUF2064"/>
    <property type="match status" value="1"/>
</dbReference>
<organism evidence="1 2">
    <name type="scientific">Aphanothece hegewaldii CCALA 016</name>
    <dbReference type="NCBI Taxonomy" id="2107694"/>
    <lineage>
        <taxon>Bacteria</taxon>
        <taxon>Bacillati</taxon>
        <taxon>Cyanobacteriota</taxon>
        <taxon>Cyanophyceae</taxon>
        <taxon>Oscillatoriophycideae</taxon>
        <taxon>Chroococcales</taxon>
        <taxon>Aphanothecaceae</taxon>
        <taxon>Aphanothece</taxon>
    </lineage>
</organism>
<name>A0A2T1LS09_9CHRO</name>
<dbReference type="PANTHER" id="PTHR36529:SF1">
    <property type="entry name" value="GLYCOSYLTRANSFERASE"/>
    <property type="match status" value="1"/>
</dbReference>
<sequence length="213" mass="24221">MNEPIRQLIIFTRYPEPGKTKTRLIPYLGEKGASNLQRRMTQATLQMIEPLMNSGFLSLKIHFTGGSIDLMNDWLGTNLSYQNQYGEGLGDRLKFAFLLAFRDGMTQVVIIGTDCPELNESLIRQAFESLLEYDLVLGPAQDGGYYLIGLKQIYPELLREIAWGTDTVLAKTLLIAQNLQLKTFLLPSLQDIDRLEDLQLITHLWDIDEIIAQ</sequence>
<dbReference type="InterPro" id="IPR029044">
    <property type="entry name" value="Nucleotide-diphossugar_trans"/>
</dbReference>
<dbReference type="PANTHER" id="PTHR36529">
    <property type="entry name" value="SLL1095 PROTEIN"/>
    <property type="match status" value="1"/>
</dbReference>
<comment type="caution">
    <text evidence="1">The sequence shown here is derived from an EMBL/GenBank/DDBJ whole genome shotgun (WGS) entry which is preliminary data.</text>
</comment>